<dbReference type="InterPro" id="IPR015943">
    <property type="entry name" value="WD40/YVTN_repeat-like_dom_sf"/>
</dbReference>
<dbReference type="EMBL" id="BMDX01000024">
    <property type="protein sequence ID" value="GGA88119.1"/>
    <property type="molecule type" value="Genomic_DNA"/>
</dbReference>
<dbReference type="Gene3D" id="2.130.10.10">
    <property type="entry name" value="YVTN repeat-like/Quinoprotein amine dehydrogenase"/>
    <property type="match status" value="1"/>
</dbReference>
<dbReference type="SUPFAM" id="SSF110296">
    <property type="entry name" value="Oligoxyloglucan reducing end-specific cellobiohydrolase"/>
    <property type="match status" value="1"/>
</dbReference>
<protein>
    <submittedName>
        <fullName evidence="1">Uncharacterized protein</fullName>
    </submittedName>
</protein>
<name>A0A8J2XRS3_9GAMM</name>
<reference evidence="2" key="1">
    <citation type="journal article" date="2019" name="Int. J. Syst. Evol. Microbiol.">
        <title>The Global Catalogue of Microorganisms (GCM) 10K type strain sequencing project: providing services to taxonomists for standard genome sequencing and annotation.</title>
        <authorList>
            <consortium name="The Broad Institute Genomics Platform"/>
            <consortium name="The Broad Institute Genome Sequencing Center for Infectious Disease"/>
            <person name="Wu L."/>
            <person name="Ma J."/>
        </authorList>
    </citation>
    <scope>NUCLEOTIDE SEQUENCE [LARGE SCALE GENOMIC DNA]</scope>
    <source>
        <strain evidence="2">CGMCC 1.10130</strain>
    </source>
</reference>
<dbReference type="AlphaFoldDB" id="A0A8J2XRS3"/>
<proteinExistence type="predicted"/>
<dbReference type="OrthoDB" id="6285426at2"/>
<dbReference type="RefSeq" id="WP_087507265.1">
    <property type="nucleotide sequence ID" value="NZ_BMDX01000024.1"/>
</dbReference>
<evidence type="ECO:0000313" key="1">
    <source>
        <dbReference type="EMBL" id="GGA88119.1"/>
    </source>
</evidence>
<dbReference type="Proteomes" id="UP000619743">
    <property type="component" value="Unassembled WGS sequence"/>
</dbReference>
<dbReference type="PROSITE" id="PS51257">
    <property type="entry name" value="PROKAR_LIPOPROTEIN"/>
    <property type="match status" value="1"/>
</dbReference>
<organism evidence="1 2">
    <name type="scientific">Neiella marina</name>
    <dbReference type="NCBI Taxonomy" id="508461"/>
    <lineage>
        <taxon>Bacteria</taxon>
        <taxon>Pseudomonadati</taxon>
        <taxon>Pseudomonadota</taxon>
        <taxon>Gammaproteobacteria</taxon>
        <taxon>Alteromonadales</taxon>
        <taxon>Echinimonadaceae</taxon>
        <taxon>Neiella</taxon>
    </lineage>
</organism>
<sequence length="574" mass="63154">MKYLFFLAVLGLVSGCATPIKSTHINDQQPLLENEGVVAVQVVNNAGQLGQFHRNWTEVIAVRLDNMAELKAAAVEKAQKQPGGKVVDEDKVDWEPDVFSLAPSSQGMIDSQVYLGRMPAGRYMISSLFSFFTNGDMSSWISMPVGHSAGTFEVKGGQMTYLDTLVFQPLLSIKESSFWSSRSSQKAFVTRIPSQQDIVGFTKELYPNLVAKLSSTTLLGWNDDPLNQLRIDLGQLSRQNAFANRFLPLQLHGKGIVAARFGQLRVLPHQGEWIQVDLPTNAQISAVLEAPDYVAVGGELGQVFVAPSFATEWRQISPVSADEAIVWFGRDQHAGYAMSASNNEFRLYRFDHVEAPWQQIRQFDKKSYGTFLNVDGNVFAFVKKSGGLKVINNDLHYDYDAEANAWQEAKGDRFNQISQLASGNLVAIETSQWDGIGDQLMSTDDGASWQVIPRSLNLFGDAKADASLPAMLSAQDIVTVGRVQTSSESKRELRLLLSSNQGQSWLAKGLVDKSCATLIPELSNQQAIYLLCDQGTIVTTSDLGESWHDAVTLDLGSIQAQFEALIEALKEPTS</sequence>
<accession>A0A8J2XRS3</accession>
<evidence type="ECO:0000313" key="2">
    <source>
        <dbReference type="Proteomes" id="UP000619743"/>
    </source>
</evidence>
<gene>
    <name evidence="1" type="ORF">GCM10011369_32790</name>
</gene>
<comment type="caution">
    <text evidence="1">The sequence shown here is derived from an EMBL/GenBank/DDBJ whole genome shotgun (WGS) entry which is preliminary data.</text>
</comment>
<keyword evidence="2" id="KW-1185">Reference proteome</keyword>